<dbReference type="SUPFAM" id="SSF56214">
    <property type="entry name" value="4'-phosphopantetheinyl transferase"/>
    <property type="match status" value="2"/>
</dbReference>
<evidence type="ECO:0000313" key="6">
    <source>
        <dbReference type="EMBL" id="GDY76788.1"/>
    </source>
</evidence>
<keyword evidence="2" id="KW-0808">Transferase</keyword>
<evidence type="ECO:0000256" key="3">
    <source>
        <dbReference type="SAM" id="MobiDB-lite"/>
    </source>
</evidence>
<organism evidence="6 7">
    <name type="scientific">Streptomyces avermitilis</name>
    <dbReference type="NCBI Taxonomy" id="33903"/>
    <lineage>
        <taxon>Bacteria</taxon>
        <taxon>Bacillati</taxon>
        <taxon>Actinomycetota</taxon>
        <taxon>Actinomycetes</taxon>
        <taxon>Kitasatosporales</taxon>
        <taxon>Streptomycetaceae</taxon>
        <taxon>Streptomyces</taxon>
    </lineage>
</organism>
<name>A0A4D4MX82_STRAX</name>
<evidence type="ECO:0000313" key="8">
    <source>
        <dbReference type="Proteomes" id="UP000302139"/>
    </source>
</evidence>
<dbReference type="GO" id="GO:0008897">
    <property type="term" value="F:holo-[acyl-carrier-protein] synthase activity"/>
    <property type="evidence" value="ECO:0007669"/>
    <property type="project" value="InterPro"/>
</dbReference>
<proteinExistence type="inferred from homology"/>
<comment type="similarity">
    <text evidence="1">Belongs to the P-Pant transferase superfamily. Gsp/Sfp/HetI/AcpT family.</text>
</comment>
<dbReference type="STRING" id="33903.AQJ43_01970"/>
<dbReference type="InterPro" id="IPR050559">
    <property type="entry name" value="P-Pant_transferase_sf"/>
</dbReference>
<dbReference type="AlphaFoldDB" id="A0A4D4MX82"/>
<feature type="domain" description="4'-phosphopantetheinyl transferase" evidence="4">
    <location>
        <begin position="138"/>
        <end position="206"/>
    </location>
</feature>
<dbReference type="Gene3D" id="3.90.470.20">
    <property type="entry name" value="4'-phosphopantetheinyl transferase domain"/>
    <property type="match status" value="2"/>
</dbReference>
<dbReference type="PANTHER" id="PTHR12215:SF10">
    <property type="entry name" value="L-AMINOADIPATE-SEMIALDEHYDE DEHYDROGENASE-PHOSPHOPANTETHEINYL TRANSFERASE"/>
    <property type="match status" value="1"/>
</dbReference>
<dbReference type="Pfam" id="PF01648">
    <property type="entry name" value="ACPS"/>
    <property type="match status" value="1"/>
</dbReference>
<protein>
    <recommendedName>
        <fullName evidence="4">4'-phosphopantetheinyl transferase domain-containing protein</fullName>
    </recommendedName>
</protein>
<comment type="caution">
    <text evidence="6">The sequence shown here is derived from an EMBL/GenBank/DDBJ whole genome shotgun (WGS) entry which is preliminary data.</text>
</comment>
<evidence type="ECO:0000313" key="5">
    <source>
        <dbReference type="EMBL" id="GDY63081.1"/>
    </source>
</evidence>
<gene>
    <name evidence="5" type="ORF">SAV14893_024740</name>
    <name evidence="6" type="ORF">SAV31267_062730</name>
</gene>
<sequence length="240" mass="25704">MTPTGDLTSPFSVPEDLSSAPAVRRPAAGRPVVRLIDADESSRAAARHAPRLLGPEEWTRAVALRRGPDREVYVTAHVALRILLGPLLKRHPGDLPMGREACHGCGAPHGRPVVRGSRLHFSLSHSGRLILVAFAAEPVGVDIEQIASSQAVEQARDALHPAERQELDTLPEARRPRVFTDIWTRKEAYLKMLGSGLLRDTRLDRVGTGRPGSTGVTGAELTSVPVPSGYAAALCVAVPV</sequence>
<dbReference type="GO" id="GO:0019878">
    <property type="term" value="P:lysine biosynthetic process via aminoadipic acid"/>
    <property type="evidence" value="ECO:0007669"/>
    <property type="project" value="TreeGrafter"/>
</dbReference>
<dbReference type="InterPro" id="IPR037143">
    <property type="entry name" value="4-PPantetheinyl_Trfase_dom_sf"/>
</dbReference>
<accession>A0A4D4MX82</accession>
<evidence type="ECO:0000313" key="7">
    <source>
        <dbReference type="Proteomes" id="UP000299211"/>
    </source>
</evidence>
<evidence type="ECO:0000259" key="4">
    <source>
        <dbReference type="Pfam" id="PF01648"/>
    </source>
</evidence>
<feature type="compositionally biased region" description="Polar residues" evidence="3">
    <location>
        <begin position="1"/>
        <end position="11"/>
    </location>
</feature>
<evidence type="ECO:0000256" key="1">
    <source>
        <dbReference type="ARBA" id="ARBA00010990"/>
    </source>
</evidence>
<dbReference type="GO" id="GO:0000287">
    <property type="term" value="F:magnesium ion binding"/>
    <property type="evidence" value="ECO:0007669"/>
    <property type="project" value="InterPro"/>
</dbReference>
<dbReference type="InterPro" id="IPR008278">
    <property type="entry name" value="4-PPantetheinyl_Trfase_dom"/>
</dbReference>
<dbReference type="EMBL" id="BJHY01000001">
    <property type="protein sequence ID" value="GDY76788.1"/>
    <property type="molecule type" value="Genomic_DNA"/>
</dbReference>
<reference evidence="5 8" key="2">
    <citation type="submission" date="2019-04" db="EMBL/GenBank/DDBJ databases">
        <title>Draft genome sequences of Streptomyces avermitilis NBRC 14893.</title>
        <authorList>
            <person name="Komaki H."/>
            <person name="Tamura T."/>
            <person name="Hosoyama A."/>
        </authorList>
    </citation>
    <scope>NUCLEOTIDE SEQUENCE [LARGE SCALE GENOMIC DNA]</scope>
    <source>
        <strain evidence="5 8">NBRC 14893</strain>
    </source>
</reference>
<dbReference type="PANTHER" id="PTHR12215">
    <property type="entry name" value="PHOSPHOPANTETHEINE TRANSFERASE"/>
    <property type="match status" value="1"/>
</dbReference>
<evidence type="ECO:0000256" key="2">
    <source>
        <dbReference type="ARBA" id="ARBA00022679"/>
    </source>
</evidence>
<feature type="region of interest" description="Disordered" evidence="3">
    <location>
        <begin position="1"/>
        <end position="25"/>
    </location>
</feature>
<reference evidence="6 7" key="1">
    <citation type="submission" date="2019-04" db="EMBL/GenBank/DDBJ databases">
        <title>Draft genome sequences of Streptomyces avermitilis ATCC 31267.</title>
        <authorList>
            <person name="Komaki H."/>
            <person name="Tamura T."/>
            <person name="Hosoyama A."/>
        </authorList>
    </citation>
    <scope>NUCLEOTIDE SEQUENCE [LARGE SCALE GENOMIC DNA]</scope>
    <source>
        <strain evidence="6 7">ATCC 31267</strain>
    </source>
</reference>
<dbReference type="EMBL" id="BJHX01000001">
    <property type="protein sequence ID" value="GDY63081.1"/>
    <property type="molecule type" value="Genomic_DNA"/>
</dbReference>
<dbReference type="Proteomes" id="UP000299211">
    <property type="component" value="Unassembled WGS sequence"/>
</dbReference>
<dbReference type="GO" id="GO:0005829">
    <property type="term" value="C:cytosol"/>
    <property type="evidence" value="ECO:0007669"/>
    <property type="project" value="TreeGrafter"/>
</dbReference>
<dbReference type="Proteomes" id="UP000302139">
    <property type="component" value="Unassembled WGS sequence"/>
</dbReference>